<dbReference type="SUPFAM" id="SSF54427">
    <property type="entry name" value="NTF2-like"/>
    <property type="match status" value="1"/>
</dbReference>
<organism evidence="6 7">
    <name type="scientific">Mycena chlorophos</name>
    <name type="common">Agaric fungus</name>
    <name type="synonym">Agaricus chlorophos</name>
    <dbReference type="NCBI Taxonomy" id="658473"/>
    <lineage>
        <taxon>Eukaryota</taxon>
        <taxon>Fungi</taxon>
        <taxon>Dikarya</taxon>
        <taxon>Basidiomycota</taxon>
        <taxon>Agaricomycotina</taxon>
        <taxon>Agaricomycetes</taxon>
        <taxon>Agaricomycetidae</taxon>
        <taxon>Agaricales</taxon>
        <taxon>Marasmiineae</taxon>
        <taxon>Mycenaceae</taxon>
        <taxon>Mycena</taxon>
    </lineage>
</organism>
<dbReference type="Pfam" id="PF07080">
    <property type="entry name" value="DUF1348"/>
    <property type="match status" value="1"/>
</dbReference>
<dbReference type="GO" id="GO:0016020">
    <property type="term" value="C:membrane"/>
    <property type="evidence" value="ECO:0007669"/>
    <property type="project" value="UniProtKB-SubCell"/>
</dbReference>
<dbReference type="InterPro" id="IPR005349">
    <property type="entry name" value="TMEM14"/>
</dbReference>
<keyword evidence="7" id="KW-1185">Reference proteome</keyword>
<evidence type="ECO:0000313" key="7">
    <source>
        <dbReference type="Proteomes" id="UP000613580"/>
    </source>
</evidence>
<dbReference type="OrthoDB" id="5620at2759"/>
<proteinExistence type="inferred from homology"/>
<dbReference type="InterPro" id="IPR044890">
    <property type="entry name" value="TMEM14_sf"/>
</dbReference>
<dbReference type="PANTHER" id="PTHR31757">
    <property type="entry name" value="SLL0781 PROTEIN"/>
    <property type="match status" value="1"/>
</dbReference>
<keyword evidence="4" id="KW-1133">Transmembrane helix</keyword>
<comment type="subcellular location">
    <subcellularLocation>
        <location evidence="1">Membrane</location>
    </subcellularLocation>
</comment>
<reference evidence="6" key="1">
    <citation type="submission" date="2020-05" db="EMBL/GenBank/DDBJ databases">
        <title>Mycena genomes resolve the evolution of fungal bioluminescence.</title>
        <authorList>
            <person name="Tsai I.J."/>
        </authorList>
    </citation>
    <scope>NUCLEOTIDE SEQUENCE</scope>
    <source>
        <strain evidence="6">110903Hualien_Pintung</strain>
    </source>
</reference>
<dbReference type="Proteomes" id="UP000613580">
    <property type="component" value="Unassembled WGS sequence"/>
</dbReference>
<dbReference type="Gene3D" id="1.10.10.1740">
    <property type="entry name" value="Transmembrane protein 14-like"/>
    <property type="match status" value="1"/>
</dbReference>
<dbReference type="InterPro" id="IPR032710">
    <property type="entry name" value="NTF2-like_dom_sf"/>
</dbReference>
<name>A0A8H6W7Z0_MYCCL</name>
<evidence type="ECO:0000256" key="3">
    <source>
        <dbReference type="ARBA" id="ARBA00022692"/>
    </source>
</evidence>
<evidence type="ECO:0000256" key="5">
    <source>
        <dbReference type="ARBA" id="ARBA00023136"/>
    </source>
</evidence>
<keyword evidence="3" id="KW-0812">Transmembrane</keyword>
<dbReference type="InterPro" id="IPR009783">
    <property type="entry name" value="DUF1348"/>
</dbReference>
<dbReference type="Pfam" id="PF03647">
    <property type="entry name" value="Tmemb_14"/>
    <property type="match status" value="2"/>
</dbReference>
<evidence type="ECO:0000256" key="2">
    <source>
        <dbReference type="ARBA" id="ARBA00007590"/>
    </source>
</evidence>
<comment type="similarity">
    <text evidence="2">Belongs to the TMEM14 family.</text>
</comment>
<accession>A0A8H6W7Z0</accession>
<evidence type="ECO:0008006" key="8">
    <source>
        <dbReference type="Google" id="ProtNLM"/>
    </source>
</evidence>
<gene>
    <name evidence="6" type="ORF">HMN09_00664000</name>
</gene>
<dbReference type="EMBL" id="JACAZE010000008">
    <property type="protein sequence ID" value="KAF7308162.1"/>
    <property type="molecule type" value="Genomic_DNA"/>
</dbReference>
<evidence type="ECO:0000256" key="1">
    <source>
        <dbReference type="ARBA" id="ARBA00004370"/>
    </source>
</evidence>
<dbReference type="PANTHER" id="PTHR31757:SF0">
    <property type="entry name" value="SLL0781 PROTEIN"/>
    <property type="match status" value="1"/>
</dbReference>
<dbReference type="AlphaFoldDB" id="A0A8H6W7Z0"/>
<evidence type="ECO:0000313" key="6">
    <source>
        <dbReference type="EMBL" id="KAF7308162.1"/>
    </source>
</evidence>
<sequence length="311" mass="34796">MSAYPAFAMGGLCIVGGAAGFVRTRSVPSLVAGLGYVFRVLFPPLPFRLRLPSLVSLSLLTVRRNSVGAAYLWAGERIRQHQQNGIEAAIGASAVLFVSSAPRMLKRPVPALLTASSLASGAYYGRTAYALGRHHKENPQPAKSGPGSRTSLLSQTVMSSPIVPPFTAESARIKVKTAQTLWNTRDPAKVALAYTPDTIWRNRTTFLQGREEVERFLTDKWAKEHFYVLRKELFTFSDNKIAVQFFYEWNERADGTGQWYRTYGLEDWTFDASGLMRKRQMSGNDLAISHEERWFKEGVDIESVDITEKHL</sequence>
<protein>
    <recommendedName>
        <fullName evidence="8">DUF1348-domain-containing protein</fullName>
    </recommendedName>
</protein>
<dbReference type="Gene3D" id="3.10.450.50">
    <property type="match status" value="1"/>
</dbReference>
<keyword evidence="5" id="KW-0472">Membrane</keyword>
<comment type="caution">
    <text evidence="6">The sequence shown here is derived from an EMBL/GenBank/DDBJ whole genome shotgun (WGS) entry which is preliminary data.</text>
</comment>
<evidence type="ECO:0000256" key="4">
    <source>
        <dbReference type="ARBA" id="ARBA00022989"/>
    </source>
</evidence>